<dbReference type="RefSeq" id="WP_114014954.1">
    <property type="nucleotide sequence ID" value="NZ_QOIM01000026.1"/>
</dbReference>
<proteinExistence type="predicted"/>
<gene>
    <name evidence="2" type="ORF">DQ392_08740</name>
</gene>
<keyword evidence="1" id="KW-0812">Transmembrane</keyword>
<dbReference type="EMBL" id="QOIM01000026">
    <property type="protein sequence ID" value="RCG21785.1"/>
    <property type="molecule type" value="Genomic_DNA"/>
</dbReference>
<feature type="transmembrane region" description="Helical" evidence="1">
    <location>
        <begin position="6"/>
        <end position="23"/>
    </location>
</feature>
<sequence>MNGWIILAVNAVTIAAATTAFVRNQRRTKAALRQARARHREATALLARMNLAALKTERIRRNTWTKEQP</sequence>
<keyword evidence="1" id="KW-1133">Transmembrane helix</keyword>
<evidence type="ECO:0000256" key="1">
    <source>
        <dbReference type="SAM" id="Phobius"/>
    </source>
</evidence>
<name>A0A367EW28_9ACTN</name>
<dbReference type="Proteomes" id="UP000253507">
    <property type="component" value="Unassembled WGS sequence"/>
</dbReference>
<keyword evidence="3" id="KW-1185">Reference proteome</keyword>
<keyword evidence="1" id="KW-0472">Membrane</keyword>
<dbReference type="AlphaFoldDB" id="A0A367EW28"/>
<evidence type="ECO:0000313" key="2">
    <source>
        <dbReference type="EMBL" id="RCG21785.1"/>
    </source>
</evidence>
<comment type="caution">
    <text evidence="2">The sequence shown here is derived from an EMBL/GenBank/DDBJ whole genome shotgun (WGS) entry which is preliminary data.</text>
</comment>
<protein>
    <submittedName>
        <fullName evidence="2">Uncharacterized protein</fullName>
    </submittedName>
</protein>
<reference evidence="2 3" key="1">
    <citation type="submission" date="2018-06" db="EMBL/GenBank/DDBJ databases">
        <title>Streptomyces reniochalinae sp. nov. and Streptomyces diacarnus sp. nov. from marine sponges.</title>
        <authorList>
            <person name="Li L."/>
        </authorList>
    </citation>
    <scope>NUCLEOTIDE SEQUENCE [LARGE SCALE GENOMIC DNA]</scope>
    <source>
        <strain evidence="2 3">LHW50302</strain>
    </source>
</reference>
<evidence type="ECO:0000313" key="3">
    <source>
        <dbReference type="Proteomes" id="UP000253507"/>
    </source>
</evidence>
<organism evidence="2 3">
    <name type="scientific">Streptomyces reniochalinae</name>
    <dbReference type="NCBI Taxonomy" id="2250578"/>
    <lineage>
        <taxon>Bacteria</taxon>
        <taxon>Bacillati</taxon>
        <taxon>Actinomycetota</taxon>
        <taxon>Actinomycetes</taxon>
        <taxon>Kitasatosporales</taxon>
        <taxon>Streptomycetaceae</taxon>
        <taxon>Streptomyces</taxon>
    </lineage>
</organism>
<accession>A0A367EW28</accession>